<proteinExistence type="predicted"/>
<dbReference type="OrthoDB" id="5233228at2759"/>
<feature type="chain" id="PRO_5012068904" description="CBM-cenC domain-containing protein" evidence="1">
    <location>
        <begin position="20"/>
        <end position="342"/>
    </location>
</feature>
<keyword evidence="1" id="KW-0732">Signal</keyword>
<reference evidence="2 3" key="1">
    <citation type="submission" date="2016-10" db="EMBL/GenBank/DDBJ databases">
        <title>Draft genome sequence of Coniochaeta ligniaria NRRL30616, a lignocellulolytic fungus for bioabatement of inhibitors in plant biomass hydrolysates.</title>
        <authorList>
            <consortium name="DOE Joint Genome Institute"/>
            <person name="Jimenez D.J."/>
            <person name="Hector R.E."/>
            <person name="Riley R."/>
            <person name="Sun H."/>
            <person name="Grigoriev I.V."/>
            <person name="Van Elsas J.D."/>
            <person name="Nichols N.N."/>
        </authorList>
    </citation>
    <scope>NUCLEOTIDE SEQUENCE [LARGE SCALE GENOMIC DNA]</scope>
    <source>
        <strain evidence="2 3">NRRL 30616</strain>
    </source>
</reference>
<evidence type="ECO:0000313" key="3">
    <source>
        <dbReference type="Proteomes" id="UP000182658"/>
    </source>
</evidence>
<gene>
    <name evidence="2" type="ORF">CONLIGDRAFT_601363</name>
</gene>
<evidence type="ECO:0000313" key="2">
    <source>
        <dbReference type="EMBL" id="OIW26729.1"/>
    </source>
</evidence>
<name>A0A1J7J089_9PEZI</name>
<accession>A0A1J7J089</accession>
<organism evidence="2 3">
    <name type="scientific">Coniochaeta ligniaria NRRL 30616</name>
    <dbReference type="NCBI Taxonomy" id="1408157"/>
    <lineage>
        <taxon>Eukaryota</taxon>
        <taxon>Fungi</taxon>
        <taxon>Dikarya</taxon>
        <taxon>Ascomycota</taxon>
        <taxon>Pezizomycotina</taxon>
        <taxon>Sordariomycetes</taxon>
        <taxon>Sordariomycetidae</taxon>
        <taxon>Coniochaetales</taxon>
        <taxon>Coniochaetaceae</taxon>
        <taxon>Coniochaeta</taxon>
    </lineage>
</organism>
<protein>
    <recommendedName>
        <fullName evidence="4">CBM-cenC domain-containing protein</fullName>
    </recommendedName>
</protein>
<dbReference type="Proteomes" id="UP000182658">
    <property type="component" value="Unassembled WGS sequence"/>
</dbReference>
<dbReference type="EMBL" id="KV875100">
    <property type="protein sequence ID" value="OIW26729.1"/>
    <property type="molecule type" value="Genomic_DNA"/>
</dbReference>
<dbReference type="Gene3D" id="2.60.120.260">
    <property type="entry name" value="Galactose-binding domain-like"/>
    <property type="match status" value="1"/>
</dbReference>
<sequence>MRPWTLCFGASILAGVANAGCISCGSLQCFGAVAADLAVGESFCSSWLSLEPATTTVTEIETATSTLINIETALTTLTLTTATTTQTEGNPTTVYLKREAPTNSAVDPAEAIVSQCSSIDTRISKACSCFLSTATASTVTTVATVVSSAVVEFSSTVSETATTNVVATVSVAAPAATIPANVVVNGNFETYLTTGNMLPWTDTTATTGGRVQIIDGVNPCTAGGAYCAGGRVVIRAYPPTAGGGYTGIRETFDARPSTTYAVTFLFRCLNFDGNSRVDVAYEGVVVGTASCPAGSSSAFNLATGIQFTTGPTGRGELQVRFVNPSNLPYLYYYADDFKAIAV</sequence>
<dbReference type="AlphaFoldDB" id="A0A1J7J089"/>
<feature type="signal peptide" evidence="1">
    <location>
        <begin position="1"/>
        <end position="19"/>
    </location>
</feature>
<evidence type="ECO:0008006" key="4">
    <source>
        <dbReference type="Google" id="ProtNLM"/>
    </source>
</evidence>
<evidence type="ECO:0000256" key="1">
    <source>
        <dbReference type="SAM" id="SignalP"/>
    </source>
</evidence>
<keyword evidence="3" id="KW-1185">Reference proteome</keyword>
<dbReference type="InParanoid" id="A0A1J7J089"/>